<evidence type="ECO:0000313" key="3">
    <source>
        <dbReference type="EMBL" id="GCD19500.1"/>
    </source>
</evidence>
<dbReference type="Pfam" id="PF00480">
    <property type="entry name" value="ROK"/>
    <property type="match status" value="1"/>
</dbReference>
<dbReference type="PANTHER" id="PTHR18964:SF149">
    <property type="entry name" value="BIFUNCTIONAL UDP-N-ACETYLGLUCOSAMINE 2-EPIMERASE_N-ACETYLMANNOSAMINE KINASE"/>
    <property type="match status" value="1"/>
</dbReference>
<evidence type="ECO:0000256" key="1">
    <source>
        <dbReference type="ARBA" id="ARBA00006479"/>
    </source>
</evidence>
<dbReference type="PANTHER" id="PTHR18964">
    <property type="entry name" value="ROK (REPRESSOR, ORF, KINASE) FAMILY"/>
    <property type="match status" value="1"/>
</dbReference>
<gene>
    <name evidence="3" type="ORF">CTKZ_10620</name>
</gene>
<proteinExistence type="inferred from homology"/>
<sequence length="422" mass="42981">MNLWRIPARVNPVKATAARQGSLREHNLGLVLRQVLDAAATGATPPSRADVAAATGLTRATVSSLVDRLVAGGLVAELDPVPTQRAGRPAVPLTAAAGTLAALGAEVNVDYLGVRVLDLSRGVLVEHVEHGDFRGSHPTDVLPRLGALVDAAVDELAALAVAREPDQPRGPLRLAGVGLALPGLVDARGGALRYAPNLGWRDVDVATLAARASRTFAAHPPRLANEADLAARAEADVRRAPGRRPSFVYVSGEIGVGGALVLDGDLFSGRHGWAGELGHTLVGDGRTLEQVAGQDALLRAAGLDPHDGLDALVAAAAADAPGVRDALTAAGAVLGAALANVVNLVDVGHVVLGGTYASLADHVREPVLAALHRHVIGAPWAEPTVDVARAGDHAAMTGAALTVLRAVVSDPSAWLVDGTDPA</sequence>
<dbReference type="InterPro" id="IPR000835">
    <property type="entry name" value="HTH_MarR-typ"/>
</dbReference>
<dbReference type="Proteomes" id="UP000288246">
    <property type="component" value="Unassembled WGS sequence"/>
</dbReference>
<comment type="caution">
    <text evidence="3">The sequence shown here is derived from an EMBL/GenBank/DDBJ whole genome shotgun (WGS) entry which is preliminary data.</text>
</comment>
<dbReference type="InterPro" id="IPR043129">
    <property type="entry name" value="ATPase_NBD"/>
</dbReference>
<reference evidence="3 4" key="1">
    <citation type="submission" date="2018-11" db="EMBL/GenBank/DDBJ databases">
        <title>Draft genome sequence of Cellulomonas takizawaensis strain TKZ-21.</title>
        <authorList>
            <person name="Yamamura H."/>
            <person name="Hayashi T."/>
            <person name="Hamada M."/>
            <person name="Serisawa Y."/>
            <person name="Matsuyama K."/>
            <person name="Nakagawa Y."/>
            <person name="Otoguro M."/>
            <person name="Yanagida F."/>
            <person name="Hayakawa M."/>
        </authorList>
    </citation>
    <scope>NUCLEOTIDE SEQUENCE [LARGE SCALE GENOMIC DNA]</scope>
    <source>
        <strain evidence="3 4">TKZ-21</strain>
    </source>
</reference>
<dbReference type="Gene3D" id="3.30.420.40">
    <property type="match status" value="2"/>
</dbReference>
<dbReference type="SUPFAM" id="SSF46785">
    <property type="entry name" value="Winged helix' DNA-binding domain"/>
    <property type="match status" value="1"/>
</dbReference>
<dbReference type="GO" id="GO:0003677">
    <property type="term" value="F:DNA binding"/>
    <property type="evidence" value="ECO:0007669"/>
    <property type="project" value="InterPro"/>
</dbReference>
<protein>
    <submittedName>
        <fullName evidence="3">Transcriptional regulator</fullName>
    </submittedName>
</protein>
<organism evidence="3 4">
    <name type="scientific">Cellulomonas algicola</name>
    <dbReference type="NCBI Taxonomy" id="2071633"/>
    <lineage>
        <taxon>Bacteria</taxon>
        <taxon>Bacillati</taxon>
        <taxon>Actinomycetota</taxon>
        <taxon>Actinomycetes</taxon>
        <taxon>Micrococcales</taxon>
        <taxon>Cellulomonadaceae</taxon>
        <taxon>Cellulomonas</taxon>
    </lineage>
</organism>
<dbReference type="Gene3D" id="1.10.10.10">
    <property type="entry name" value="Winged helix-like DNA-binding domain superfamily/Winged helix DNA-binding domain"/>
    <property type="match status" value="1"/>
</dbReference>
<dbReference type="GO" id="GO:0006355">
    <property type="term" value="P:regulation of DNA-templated transcription"/>
    <property type="evidence" value="ECO:0007669"/>
    <property type="project" value="InterPro"/>
</dbReference>
<keyword evidence="4" id="KW-1185">Reference proteome</keyword>
<dbReference type="AlphaFoldDB" id="A0A401UY99"/>
<dbReference type="OrthoDB" id="5174513at2"/>
<comment type="similarity">
    <text evidence="1">Belongs to the ROK (NagC/XylR) family.</text>
</comment>
<dbReference type="InterPro" id="IPR000600">
    <property type="entry name" value="ROK"/>
</dbReference>
<dbReference type="SUPFAM" id="SSF53067">
    <property type="entry name" value="Actin-like ATPase domain"/>
    <property type="match status" value="1"/>
</dbReference>
<dbReference type="EMBL" id="BHYL01000071">
    <property type="protein sequence ID" value="GCD19500.1"/>
    <property type="molecule type" value="Genomic_DNA"/>
</dbReference>
<evidence type="ECO:0000259" key="2">
    <source>
        <dbReference type="Pfam" id="PF12802"/>
    </source>
</evidence>
<dbReference type="InterPro" id="IPR036390">
    <property type="entry name" value="WH_DNA-bd_sf"/>
</dbReference>
<evidence type="ECO:0000313" key="4">
    <source>
        <dbReference type="Proteomes" id="UP000288246"/>
    </source>
</evidence>
<dbReference type="InterPro" id="IPR036388">
    <property type="entry name" value="WH-like_DNA-bd_sf"/>
</dbReference>
<dbReference type="Pfam" id="PF12802">
    <property type="entry name" value="MarR_2"/>
    <property type="match status" value="1"/>
</dbReference>
<name>A0A401UY99_9CELL</name>
<accession>A0A401UY99</accession>
<feature type="domain" description="HTH marR-type" evidence="2">
    <location>
        <begin position="43"/>
        <end position="77"/>
    </location>
</feature>